<evidence type="ECO:0000313" key="2">
    <source>
        <dbReference type="Proteomes" id="UP001203423"/>
    </source>
</evidence>
<name>A0ABT0LBU3_9GAMM</name>
<dbReference type="Gene3D" id="3.60.21.10">
    <property type="match status" value="1"/>
</dbReference>
<reference evidence="1 2" key="1">
    <citation type="submission" date="2022-01" db="EMBL/GenBank/DDBJ databases">
        <title>Whole genome-based taxonomy of the Shewanellaceae.</title>
        <authorList>
            <person name="Martin-Rodriguez A.J."/>
        </authorList>
    </citation>
    <scope>NUCLEOTIDE SEQUENCE [LARGE SCALE GENOMIC DNA]</scope>
    <source>
        <strain evidence="1 2">DSM 17177</strain>
    </source>
</reference>
<keyword evidence="2" id="KW-1185">Reference proteome</keyword>
<gene>
    <name evidence="1" type="ORF">L2764_11320</name>
</gene>
<protein>
    <submittedName>
        <fullName evidence="1">Metallophosphoesterase</fullName>
    </submittedName>
</protein>
<evidence type="ECO:0000313" key="1">
    <source>
        <dbReference type="EMBL" id="MCL1125049.1"/>
    </source>
</evidence>
<sequence>MDQTFSFGVQGDSHPDRPKSLYNEALYQLNIDNVAANQPDLFFMLGDDFSIEDLISSNTINQDNVNDIYAAQREYLKGAMNNTALYLVNGHHEQAARYIYDGNFDYDENYSDLANAPIYATNARNYYYSLPAPNDFYSGDKTQLENIGFLRDYYAWQWGNALFVTIDPYWHSPVVVDSGIPPLYKKESDPWAITMGDEQYQWLKKTLANSTAKYKFVFAHHVNGRGRGAATIVHSAEWGGYDKNGKNYEFSEYRPNWDLPIHQLMVKNNVTIFFQGHDHVYSKEIVDGVIYQSLPSPADNSEDSWLKYAHYYAPDSIALPNAKYDPNLSVILPPSGHLNVIVSPDNVTVDYVSSVLPEDETDNLKNGDIIYSYDVNEQSLNAPELNGL</sequence>
<dbReference type="SUPFAM" id="SSF56300">
    <property type="entry name" value="Metallo-dependent phosphatases"/>
    <property type="match status" value="1"/>
</dbReference>
<dbReference type="RefSeq" id="WP_248940345.1">
    <property type="nucleotide sequence ID" value="NZ_JAKIKS010000038.1"/>
</dbReference>
<dbReference type="InterPro" id="IPR029052">
    <property type="entry name" value="Metallo-depent_PP-like"/>
</dbReference>
<dbReference type="EMBL" id="JAKIKS010000038">
    <property type="protein sequence ID" value="MCL1125049.1"/>
    <property type="molecule type" value="Genomic_DNA"/>
</dbReference>
<organism evidence="1 2">
    <name type="scientific">Shewanella surugensis</name>
    <dbReference type="NCBI Taxonomy" id="212020"/>
    <lineage>
        <taxon>Bacteria</taxon>
        <taxon>Pseudomonadati</taxon>
        <taxon>Pseudomonadota</taxon>
        <taxon>Gammaproteobacteria</taxon>
        <taxon>Alteromonadales</taxon>
        <taxon>Shewanellaceae</taxon>
        <taxon>Shewanella</taxon>
    </lineage>
</organism>
<accession>A0ABT0LBU3</accession>
<dbReference type="Proteomes" id="UP001203423">
    <property type="component" value="Unassembled WGS sequence"/>
</dbReference>
<comment type="caution">
    <text evidence="1">The sequence shown here is derived from an EMBL/GenBank/DDBJ whole genome shotgun (WGS) entry which is preliminary data.</text>
</comment>
<proteinExistence type="predicted"/>